<evidence type="ECO:0000313" key="8">
    <source>
        <dbReference type="Proteomes" id="UP000024635"/>
    </source>
</evidence>
<name>A0A016WVQ9_9BILA</name>
<dbReference type="PANTHER" id="PTHR23503:SF50">
    <property type="entry name" value="MAJOR FACILITATOR SUPERFAMILY (MFS) PROFILE DOMAIN-CONTAINING PROTEIN"/>
    <property type="match status" value="1"/>
</dbReference>
<dbReference type="EMBL" id="JARK01000081">
    <property type="protein sequence ID" value="EYC43760.1"/>
    <property type="molecule type" value="Genomic_DNA"/>
</dbReference>
<organism evidence="7 8">
    <name type="scientific">Ancylostoma ceylanicum</name>
    <dbReference type="NCBI Taxonomy" id="53326"/>
    <lineage>
        <taxon>Eukaryota</taxon>
        <taxon>Metazoa</taxon>
        <taxon>Ecdysozoa</taxon>
        <taxon>Nematoda</taxon>
        <taxon>Chromadorea</taxon>
        <taxon>Rhabditida</taxon>
        <taxon>Rhabditina</taxon>
        <taxon>Rhabditomorpha</taxon>
        <taxon>Strongyloidea</taxon>
        <taxon>Ancylostomatidae</taxon>
        <taxon>Ancylostomatinae</taxon>
        <taxon>Ancylostoma</taxon>
    </lineage>
</organism>
<gene>
    <name evidence="7" type="primary">Acey_s0481.g2251</name>
    <name evidence="7" type="synonym">Acey-F13B12.2</name>
    <name evidence="7" type="ORF">Y032_0481g2251</name>
</gene>
<evidence type="ECO:0000256" key="2">
    <source>
        <dbReference type="ARBA" id="ARBA00022692"/>
    </source>
</evidence>
<feature type="transmembrane region" description="Helical" evidence="5">
    <location>
        <begin position="260"/>
        <end position="278"/>
    </location>
</feature>
<keyword evidence="4 5" id="KW-0472">Membrane</keyword>
<dbReference type="OrthoDB" id="4540492at2759"/>
<keyword evidence="8" id="KW-1185">Reference proteome</keyword>
<keyword evidence="3 5" id="KW-1133">Transmembrane helix</keyword>
<reference evidence="8" key="1">
    <citation type="journal article" date="2015" name="Nat. Genet.">
        <title>The genome and transcriptome of the zoonotic hookworm Ancylostoma ceylanicum identify infection-specific gene families.</title>
        <authorList>
            <person name="Schwarz E.M."/>
            <person name="Hu Y."/>
            <person name="Antoshechkin I."/>
            <person name="Miller M.M."/>
            <person name="Sternberg P.W."/>
            <person name="Aroian R.V."/>
        </authorList>
    </citation>
    <scope>NUCLEOTIDE SEQUENCE</scope>
    <source>
        <strain evidence="8">HY135</strain>
    </source>
</reference>
<protein>
    <recommendedName>
        <fullName evidence="6">Major facilitator superfamily (MFS) profile domain-containing protein</fullName>
    </recommendedName>
</protein>
<evidence type="ECO:0000256" key="5">
    <source>
        <dbReference type="SAM" id="Phobius"/>
    </source>
</evidence>
<dbReference type="PROSITE" id="PS00217">
    <property type="entry name" value="SUGAR_TRANSPORT_2"/>
    <property type="match status" value="1"/>
</dbReference>
<feature type="transmembrane region" description="Helical" evidence="5">
    <location>
        <begin position="167"/>
        <end position="190"/>
    </location>
</feature>
<dbReference type="AlphaFoldDB" id="A0A016WVQ9"/>
<dbReference type="InterPro" id="IPR003663">
    <property type="entry name" value="Sugar/inositol_transpt"/>
</dbReference>
<dbReference type="Proteomes" id="UP000024635">
    <property type="component" value="Unassembled WGS sequence"/>
</dbReference>
<feature type="transmembrane region" description="Helical" evidence="5">
    <location>
        <begin position="15"/>
        <end position="40"/>
    </location>
</feature>
<accession>A0A016WVQ9</accession>
<evidence type="ECO:0000256" key="3">
    <source>
        <dbReference type="ARBA" id="ARBA00022989"/>
    </source>
</evidence>
<dbReference type="InterPro" id="IPR005828">
    <property type="entry name" value="MFS_sugar_transport-like"/>
</dbReference>
<evidence type="ECO:0000256" key="4">
    <source>
        <dbReference type="ARBA" id="ARBA00023136"/>
    </source>
</evidence>
<dbReference type="InterPro" id="IPR036259">
    <property type="entry name" value="MFS_trans_sf"/>
</dbReference>
<feature type="transmembrane region" description="Helical" evidence="5">
    <location>
        <begin position="82"/>
        <end position="103"/>
    </location>
</feature>
<dbReference type="InterPro" id="IPR045263">
    <property type="entry name" value="GLUT"/>
</dbReference>
<comment type="caution">
    <text evidence="7">The sequence shown here is derived from an EMBL/GenBank/DDBJ whole genome shotgun (WGS) entry which is preliminary data.</text>
</comment>
<evidence type="ECO:0000256" key="1">
    <source>
        <dbReference type="ARBA" id="ARBA00004141"/>
    </source>
</evidence>
<dbReference type="InterPro" id="IPR020846">
    <property type="entry name" value="MFS_dom"/>
</dbReference>
<dbReference type="PROSITE" id="PS50850">
    <property type="entry name" value="MFS"/>
    <property type="match status" value="1"/>
</dbReference>
<comment type="subcellular location">
    <subcellularLocation>
        <location evidence="1">Membrane</location>
        <topology evidence="1">Multi-pass membrane protein</topology>
    </subcellularLocation>
</comment>
<feature type="transmembrane region" description="Helical" evidence="5">
    <location>
        <begin position="202"/>
        <end position="222"/>
    </location>
</feature>
<dbReference type="GO" id="GO:0015149">
    <property type="term" value="F:hexose transmembrane transporter activity"/>
    <property type="evidence" value="ECO:0007669"/>
    <property type="project" value="TreeGrafter"/>
</dbReference>
<dbReference type="STRING" id="53326.A0A016WVQ9"/>
<dbReference type="Gene3D" id="1.20.1250.20">
    <property type="entry name" value="MFS general substrate transporter like domains"/>
    <property type="match status" value="1"/>
</dbReference>
<dbReference type="SUPFAM" id="SSF103473">
    <property type="entry name" value="MFS general substrate transporter"/>
    <property type="match status" value="1"/>
</dbReference>
<feature type="domain" description="Major facilitator superfamily (MFS) profile" evidence="6">
    <location>
        <begin position="1"/>
        <end position="358"/>
    </location>
</feature>
<dbReference type="PRINTS" id="PR00171">
    <property type="entry name" value="SUGRTRNSPORT"/>
</dbReference>
<dbReference type="PANTHER" id="PTHR23503">
    <property type="entry name" value="SOLUTE CARRIER FAMILY 2"/>
    <property type="match status" value="1"/>
</dbReference>
<dbReference type="GO" id="GO:0016020">
    <property type="term" value="C:membrane"/>
    <property type="evidence" value="ECO:0007669"/>
    <property type="project" value="UniProtKB-SubCell"/>
</dbReference>
<evidence type="ECO:0000313" key="7">
    <source>
        <dbReference type="EMBL" id="EYC43760.1"/>
    </source>
</evidence>
<dbReference type="Pfam" id="PF00083">
    <property type="entry name" value="Sugar_tr"/>
    <property type="match status" value="1"/>
</dbReference>
<feature type="transmembrane region" description="Helical" evidence="5">
    <location>
        <begin position="234"/>
        <end position="254"/>
    </location>
</feature>
<keyword evidence="2 5" id="KW-0812">Transmembrane</keyword>
<feature type="transmembrane region" description="Helical" evidence="5">
    <location>
        <begin position="52"/>
        <end position="76"/>
    </location>
</feature>
<proteinExistence type="predicted"/>
<sequence length="358" mass="39074">MILCFWWAEFLLNFAPLLIIGRIITGVYTGIACALLPLFVQQIAPKQIKSSLSCFIHISVCFGAAVGAILSLDFMLGGPQTWGYLLVAPGILGVLQIAAEFLIPETPNYYLQNGSYIQAIQSIKFFYGIAYEDDDEAIREYWDMVPEMPNQVCFSEAIANPTIRKGILLGMVVSASQIFSGSMASISYSTSMFSAVSFTESLIPFLPALGSIVSIAMTVPALKLVETTSRKSLLFSTLVLCLLADCLLLVFSLLSMDEWWASWLYFVSFFIYGIGYNLGTGPVAYFIPAELVPAEAASVSLGVYPQRDAASSHLRGGASRGCKCVVRQNSEVQRVSGTNRIIRSCSFISDSVAVYPMM</sequence>
<dbReference type="InterPro" id="IPR005829">
    <property type="entry name" value="Sugar_transporter_CS"/>
</dbReference>
<evidence type="ECO:0000259" key="6">
    <source>
        <dbReference type="PROSITE" id="PS50850"/>
    </source>
</evidence>